<dbReference type="InterPro" id="IPR003018">
    <property type="entry name" value="GAF"/>
</dbReference>
<evidence type="ECO:0000313" key="6">
    <source>
        <dbReference type="Proteomes" id="UP001500837"/>
    </source>
</evidence>
<dbReference type="Gene3D" id="3.30.450.20">
    <property type="entry name" value="PAS domain"/>
    <property type="match status" value="1"/>
</dbReference>
<dbReference type="Pfam" id="PF00989">
    <property type="entry name" value="PAS"/>
    <property type="match status" value="1"/>
</dbReference>
<feature type="domain" description="PAS" evidence="4">
    <location>
        <begin position="18"/>
        <end position="84"/>
    </location>
</feature>
<dbReference type="InterPro" id="IPR029016">
    <property type="entry name" value="GAF-like_dom_sf"/>
</dbReference>
<feature type="coiled-coil region" evidence="3">
    <location>
        <begin position="133"/>
        <end position="163"/>
    </location>
</feature>
<keyword evidence="6" id="KW-1185">Reference proteome</keyword>
<gene>
    <name evidence="5" type="ORF">GCM10009066_12470</name>
</gene>
<dbReference type="PANTHER" id="PTHR34236:SF1">
    <property type="entry name" value="DIMETHYL SULFOXIDE REDUCTASE TRANSCRIPTIONAL ACTIVATOR"/>
    <property type="match status" value="1"/>
</dbReference>
<evidence type="ECO:0000256" key="2">
    <source>
        <dbReference type="ARBA" id="ARBA00023163"/>
    </source>
</evidence>
<keyword evidence="3" id="KW-0175">Coiled coil</keyword>
<dbReference type="InterPro" id="IPR035965">
    <property type="entry name" value="PAS-like_dom_sf"/>
</dbReference>
<dbReference type="EMBL" id="BAAABL010000042">
    <property type="protein sequence ID" value="GAA0299803.1"/>
    <property type="molecule type" value="Genomic_DNA"/>
</dbReference>
<reference evidence="5 6" key="1">
    <citation type="journal article" date="2019" name="Int. J. Syst. Evol. Microbiol.">
        <title>The Global Catalogue of Microorganisms (GCM) 10K type strain sequencing project: providing services to taxonomists for standard genome sequencing and annotation.</title>
        <authorList>
            <consortium name="The Broad Institute Genomics Platform"/>
            <consortium name="The Broad Institute Genome Sequencing Center for Infectious Disease"/>
            <person name="Wu L."/>
            <person name="Ma J."/>
        </authorList>
    </citation>
    <scope>NUCLEOTIDE SEQUENCE [LARGE SCALE GENOMIC DNA]</scope>
    <source>
        <strain evidence="5 6">JCM 16330</strain>
    </source>
</reference>
<organism evidence="5 6">
    <name type="scientific">Halarchaeum salinum</name>
    <dbReference type="NCBI Taxonomy" id="489912"/>
    <lineage>
        <taxon>Archaea</taxon>
        <taxon>Methanobacteriati</taxon>
        <taxon>Methanobacteriota</taxon>
        <taxon>Stenosarchaea group</taxon>
        <taxon>Halobacteria</taxon>
        <taxon>Halobacteriales</taxon>
        <taxon>Halobacteriaceae</taxon>
    </lineage>
</organism>
<dbReference type="InterPro" id="IPR031803">
    <property type="entry name" value="BAT_GAF/HTH-assoc"/>
</dbReference>
<dbReference type="PANTHER" id="PTHR34236">
    <property type="entry name" value="DIMETHYL SULFOXIDE REDUCTASE TRANSCRIPTIONAL ACTIVATOR"/>
    <property type="match status" value="1"/>
</dbReference>
<dbReference type="SUPFAM" id="SSF55781">
    <property type="entry name" value="GAF domain-like"/>
    <property type="match status" value="1"/>
</dbReference>
<comment type="caution">
    <text evidence="5">The sequence shown here is derived from an EMBL/GenBank/DDBJ whole genome shotgun (WGS) entry which is preliminary data.</text>
</comment>
<keyword evidence="1" id="KW-0805">Transcription regulation</keyword>
<dbReference type="SMART" id="SM00091">
    <property type="entry name" value="PAS"/>
    <property type="match status" value="1"/>
</dbReference>
<dbReference type="InterPro" id="IPR007050">
    <property type="entry name" value="HTH_bacterioopsin"/>
</dbReference>
<proteinExistence type="predicted"/>
<evidence type="ECO:0000256" key="3">
    <source>
        <dbReference type="SAM" id="Coils"/>
    </source>
</evidence>
<evidence type="ECO:0000256" key="1">
    <source>
        <dbReference type="ARBA" id="ARBA00023015"/>
    </source>
</evidence>
<dbReference type="Pfam" id="PF04967">
    <property type="entry name" value="HTH_10"/>
    <property type="match status" value="1"/>
</dbReference>
<dbReference type="SUPFAM" id="SSF55785">
    <property type="entry name" value="PYP-like sensor domain (PAS domain)"/>
    <property type="match status" value="1"/>
</dbReference>
<dbReference type="InterPro" id="IPR013767">
    <property type="entry name" value="PAS_fold"/>
</dbReference>
<accession>A0AAV3S7J2</accession>
<dbReference type="Pfam" id="PF15915">
    <property type="entry name" value="BAT"/>
    <property type="match status" value="1"/>
</dbReference>
<evidence type="ECO:0000259" key="4">
    <source>
        <dbReference type="SMART" id="SM00091"/>
    </source>
</evidence>
<dbReference type="Gene3D" id="3.30.450.40">
    <property type="match status" value="1"/>
</dbReference>
<sequence length="540" mass="58159">MTTSSPTERTPDALGNAPLYQTLVHEAADPVVVLAPDGTVVDASDDVCTVFGRDADALRGEPFAALLPDSTPGEGYERLRDRAVDPDESVAWGDASLTVCTDHGTTSLLVDTHAFTVEGTQYIAAVCRVSEPASVAARERHRLREERDQIERVDTLVRDLTRAVVDADDRSEIERVACERLIESDPYAFAWLGRPRLASATVEPAAWAGSGPGSPEGYLDVAEVTTDDSATGRGPAARALDTTDVTTVADVSDAPRFGPWREAALDHGFRSAAAIPVALEGTVYGVLCLYATETRAFDGLSDTLRDIGRIVANAIRSSEQRKLLYADTLLELELRVASDSPLVAMTANTDCTLTLDGIVPKGGLSTLYVDVDGCAPDRALDALDDTAAHTRVIRERDDGGLVEVSLSDGGVVPILADAGARVDSAVAANGEVHFVVQTAPDTDVRGLVDHVRRLHPNADLVSKREIERQPDAFTDVRDDVLDDLTDRQYTALRTAYHAGYLEWPRESSGEDLAETMGVSPPTFYQHLRAGERKLFDAFFD</sequence>
<dbReference type="CDD" id="cd00130">
    <property type="entry name" value="PAS"/>
    <property type="match status" value="1"/>
</dbReference>
<dbReference type="Proteomes" id="UP001500837">
    <property type="component" value="Unassembled WGS sequence"/>
</dbReference>
<dbReference type="Pfam" id="PF13185">
    <property type="entry name" value="GAF_2"/>
    <property type="match status" value="1"/>
</dbReference>
<keyword evidence="2" id="KW-0804">Transcription</keyword>
<protein>
    <recommendedName>
        <fullName evidence="4">PAS domain-containing protein</fullName>
    </recommendedName>
</protein>
<name>A0AAV3S7J2_9EURY</name>
<dbReference type="GO" id="GO:0006355">
    <property type="term" value="P:regulation of DNA-templated transcription"/>
    <property type="evidence" value="ECO:0007669"/>
    <property type="project" value="InterPro"/>
</dbReference>
<dbReference type="AlphaFoldDB" id="A0AAV3S7J2"/>
<evidence type="ECO:0000313" key="5">
    <source>
        <dbReference type="EMBL" id="GAA0299803.1"/>
    </source>
</evidence>
<dbReference type="InterPro" id="IPR000014">
    <property type="entry name" value="PAS"/>
</dbReference>